<sequence length="239" mass="27319">MERGCRGGRQPARLSSLEELCRITKFTKKELQCMYRGFKEECPNGFINEETFKAIFSRFFPYGNATLYASYVFRSFDESRSGSLTFQEFVQSLSLLCHGTLHDKLEWTFCLYDLNDDGRITRKALKSVIQAVYNLVGKKPYTAAEEEAFLNHVDRIFKKMDVDKDGVISKEDFMEACLSMYKLFAKIKSKDFIASVVIGSVPPKGVVPIEISADDNLFLQEAGNDLLDSWRVVADILCW</sequence>
<evidence type="ECO:0000256" key="3">
    <source>
        <dbReference type="ARBA" id="ARBA00022737"/>
    </source>
</evidence>
<evidence type="ECO:0000313" key="6">
    <source>
        <dbReference type="EMBL" id="KAF8795319.1"/>
    </source>
</evidence>
<comment type="caution">
    <text evidence="6">The sequence shown here is derived from an EMBL/GenBank/DDBJ whole genome shotgun (WGS) entry which is preliminary data.</text>
</comment>
<keyword evidence="3" id="KW-0677">Repeat</keyword>
<dbReference type="PROSITE" id="PS00018">
    <property type="entry name" value="EF_HAND_1"/>
    <property type="match status" value="2"/>
</dbReference>
<evidence type="ECO:0000256" key="1">
    <source>
        <dbReference type="ARBA" id="ARBA00006049"/>
    </source>
</evidence>
<evidence type="ECO:0000259" key="5">
    <source>
        <dbReference type="PROSITE" id="PS50222"/>
    </source>
</evidence>
<evidence type="ECO:0000256" key="2">
    <source>
        <dbReference type="ARBA" id="ARBA00022723"/>
    </source>
</evidence>
<dbReference type="SMART" id="SM00054">
    <property type="entry name" value="EFh"/>
    <property type="match status" value="3"/>
</dbReference>
<dbReference type="InterPro" id="IPR028846">
    <property type="entry name" value="Recoverin"/>
</dbReference>
<name>A0A8T0G0G6_ARGBR</name>
<dbReference type="PRINTS" id="PR00450">
    <property type="entry name" value="RECOVERIN"/>
</dbReference>
<reference evidence="6" key="2">
    <citation type="submission" date="2020-06" db="EMBL/GenBank/DDBJ databases">
        <authorList>
            <person name="Sheffer M."/>
        </authorList>
    </citation>
    <scope>NUCLEOTIDE SEQUENCE</scope>
</reference>
<dbReference type="Pfam" id="PF13499">
    <property type="entry name" value="EF-hand_7"/>
    <property type="match status" value="1"/>
</dbReference>
<feature type="domain" description="EF-hand" evidence="5">
    <location>
        <begin position="64"/>
        <end position="99"/>
    </location>
</feature>
<dbReference type="InterPro" id="IPR011992">
    <property type="entry name" value="EF-hand-dom_pair"/>
</dbReference>
<organism evidence="6 7">
    <name type="scientific">Argiope bruennichi</name>
    <name type="common">Wasp spider</name>
    <name type="synonym">Aranea bruennichi</name>
    <dbReference type="NCBI Taxonomy" id="94029"/>
    <lineage>
        <taxon>Eukaryota</taxon>
        <taxon>Metazoa</taxon>
        <taxon>Ecdysozoa</taxon>
        <taxon>Arthropoda</taxon>
        <taxon>Chelicerata</taxon>
        <taxon>Arachnida</taxon>
        <taxon>Araneae</taxon>
        <taxon>Araneomorphae</taxon>
        <taxon>Entelegynae</taxon>
        <taxon>Araneoidea</taxon>
        <taxon>Araneidae</taxon>
        <taxon>Argiope</taxon>
    </lineage>
</organism>
<accession>A0A8T0G0G6</accession>
<gene>
    <name evidence="6" type="ORF">HNY73_003183</name>
</gene>
<dbReference type="PANTHER" id="PTHR23055">
    <property type="entry name" value="CALCIUM BINDING PROTEINS"/>
    <property type="match status" value="1"/>
</dbReference>
<dbReference type="FunFam" id="1.10.238.10:FF:000009">
    <property type="entry name" value="Visinin-like protein 1"/>
    <property type="match status" value="1"/>
</dbReference>
<dbReference type="Proteomes" id="UP000807504">
    <property type="component" value="Unassembled WGS sequence"/>
</dbReference>
<feature type="domain" description="EF-hand" evidence="5">
    <location>
        <begin position="100"/>
        <end position="135"/>
    </location>
</feature>
<dbReference type="PANTHER" id="PTHR23055:SF167">
    <property type="entry name" value="EF-HAND DOMAIN-CONTAINING PROTEIN"/>
    <property type="match status" value="1"/>
</dbReference>
<keyword evidence="7" id="KW-1185">Reference proteome</keyword>
<keyword evidence="2" id="KW-0479">Metal-binding</keyword>
<proteinExistence type="inferred from homology"/>
<dbReference type="InterPro" id="IPR002048">
    <property type="entry name" value="EF_hand_dom"/>
</dbReference>
<protein>
    <submittedName>
        <fullName evidence="6">Kv channel-interacting protein 1 like protein</fullName>
    </submittedName>
</protein>
<dbReference type="InterPro" id="IPR018247">
    <property type="entry name" value="EF_Hand_1_Ca_BS"/>
</dbReference>
<evidence type="ECO:0000256" key="4">
    <source>
        <dbReference type="ARBA" id="ARBA00022837"/>
    </source>
</evidence>
<dbReference type="GO" id="GO:0005509">
    <property type="term" value="F:calcium ion binding"/>
    <property type="evidence" value="ECO:0007669"/>
    <property type="project" value="InterPro"/>
</dbReference>
<reference evidence="6" key="1">
    <citation type="journal article" date="2020" name="bioRxiv">
        <title>Chromosome-level reference genome of the European wasp spider Argiope bruennichi: a resource for studies on range expansion and evolutionary adaptation.</title>
        <authorList>
            <person name="Sheffer M.M."/>
            <person name="Hoppe A."/>
            <person name="Krehenwinkel H."/>
            <person name="Uhl G."/>
            <person name="Kuss A.W."/>
            <person name="Jensen L."/>
            <person name="Jensen C."/>
            <person name="Gillespie R.G."/>
            <person name="Hoff K.J."/>
            <person name="Prost S."/>
        </authorList>
    </citation>
    <scope>NUCLEOTIDE SEQUENCE</scope>
</reference>
<dbReference type="EMBL" id="JABXBU010000002">
    <property type="protein sequence ID" value="KAF8795319.1"/>
    <property type="molecule type" value="Genomic_DNA"/>
</dbReference>
<dbReference type="SUPFAM" id="SSF47473">
    <property type="entry name" value="EF-hand"/>
    <property type="match status" value="1"/>
</dbReference>
<dbReference type="AlphaFoldDB" id="A0A8T0G0G6"/>
<evidence type="ECO:0000313" key="7">
    <source>
        <dbReference type="Proteomes" id="UP000807504"/>
    </source>
</evidence>
<dbReference type="PROSITE" id="PS50222">
    <property type="entry name" value="EF_HAND_2"/>
    <property type="match status" value="3"/>
</dbReference>
<feature type="domain" description="EF-hand" evidence="5">
    <location>
        <begin position="148"/>
        <end position="183"/>
    </location>
</feature>
<dbReference type="CDD" id="cd00051">
    <property type="entry name" value="EFh"/>
    <property type="match status" value="2"/>
</dbReference>
<comment type="similarity">
    <text evidence="1">Belongs to the recoverin family.</text>
</comment>
<dbReference type="Gene3D" id="1.10.238.10">
    <property type="entry name" value="EF-hand"/>
    <property type="match status" value="1"/>
</dbReference>
<keyword evidence="4" id="KW-0106">Calcium</keyword>